<evidence type="ECO:0000313" key="2">
    <source>
        <dbReference type="Proteomes" id="UP000218113"/>
    </source>
</evidence>
<proteinExistence type="predicted"/>
<dbReference type="Gene3D" id="1.25.40.10">
    <property type="entry name" value="Tetratricopeptide repeat domain"/>
    <property type="match status" value="1"/>
</dbReference>
<accession>A0A2A4SX17</accession>
<dbReference type="PROSITE" id="PS51257">
    <property type="entry name" value="PROKAR_LIPOPROTEIN"/>
    <property type="match status" value="1"/>
</dbReference>
<comment type="caution">
    <text evidence="1">The sequence shown here is derived from an EMBL/GenBank/DDBJ whole genome shotgun (WGS) entry which is preliminary data.</text>
</comment>
<dbReference type="EMBL" id="NVSR01000108">
    <property type="protein sequence ID" value="PCI25883.1"/>
    <property type="molecule type" value="Genomic_DNA"/>
</dbReference>
<name>A0A2A4SX17_9DELT</name>
<dbReference type="AlphaFoldDB" id="A0A2A4SX17"/>
<evidence type="ECO:0008006" key="3">
    <source>
        <dbReference type="Google" id="ProtNLM"/>
    </source>
</evidence>
<evidence type="ECO:0000313" key="1">
    <source>
        <dbReference type="EMBL" id="PCI25883.1"/>
    </source>
</evidence>
<dbReference type="Proteomes" id="UP000218113">
    <property type="component" value="Unassembled WGS sequence"/>
</dbReference>
<reference evidence="2" key="1">
    <citation type="submission" date="2017-08" db="EMBL/GenBank/DDBJ databases">
        <title>A dynamic microbial community with high functional redundancy inhabits the cold, oxic subseafloor aquifer.</title>
        <authorList>
            <person name="Tully B.J."/>
            <person name="Wheat C.G."/>
            <person name="Glazer B.T."/>
            <person name="Huber J.A."/>
        </authorList>
    </citation>
    <scope>NUCLEOTIDE SEQUENCE [LARGE SCALE GENOMIC DNA]</scope>
</reference>
<dbReference type="InterPro" id="IPR011990">
    <property type="entry name" value="TPR-like_helical_dom_sf"/>
</dbReference>
<gene>
    <name evidence="1" type="ORF">COB67_10540</name>
</gene>
<organism evidence="1 2">
    <name type="scientific">SAR324 cluster bacterium</name>
    <dbReference type="NCBI Taxonomy" id="2024889"/>
    <lineage>
        <taxon>Bacteria</taxon>
        <taxon>Deltaproteobacteria</taxon>
        <taxon>SAR324 cluster</taxon>
    </lineage>
</organism>
<protein>
    <recommendedName>
        <fullName evidence="3">Tetratricopeptide repeat protein</fullName>
    </recommendedName>
</protein>
<dbReference type="SMART" id="SM00028">
    <property type="entry name" value="TPR"/>
    <property type="match status" value="1"/>
</dbReference>
<dbReference type="InterPro" id="IPR019734">
    <property type="entry name" value="TPR_rpt"/>
</dbReference>
<sequence length="332" mass="37298">MDINLKKYRRLVFFLLVTLLGSSCSTSYLQFNTPKSAESRYGGLKTIAINNVVLIKAEGKKMTDNLGRWSVQNKRLDVQGIENLVRKALIANLSKFSDYQIIDLQDLRDYNGDFQTLRPPSGEILKQADFMLDLSFAVSAQEQSGSFHQVMTFSQSARSKQGRKWITTQNSSYEKVIPAPYNNSHVELVFLAEVIKIKNGEAKVLKNFNGEVQNNRSPQVPLEVMANELAVAVTSQILKNISKYSVIVKREIHKGSNSEVIELLESADLEAAKLKLESILSENKGKEPFDLYNLGICYEALGLPGIALQYYYEAHALNEENELYISAIGDLE</sequence>